<protein>
    <submittedName>
        <fullName evidence="2">Uncharacterized protein</fullName>
    </submittedName>
</protein>
<dbReference type="Proteomes" id="UP001341840">
    <property type="component" value="Unassembled WGS sequence"/>
</dbReference>
<evidence type="ECO:0000256" key="1">
    <source>
        <dbReference type="SAM" id="MobiDB-lite"/>
    </source>
</evidence>
<evidence type="ECO:0000313" key="2">
    <source>
        <dbReference type="EMBL" id="MED6123382.1"/>
    </source>
</evidence>
<comment type="caution">
    <text evidence="2">The sequence shown here is derived from an EMBL/GenBank/DDBJ whole genome shotgun (WGS) entry which is preliminary data.</text>
</comment>
<dbReference type="EMBL" id="JASCZI010030528">
    <property type="protein sequence ID" value="MED6123382.1"/>
    <property type="molecule type" value="Genomic_DNA"/>
</dbReference>
<gene>
    <name evidence="2" type="ORF">PIB30_048613</name>
</gene>
<sequence>MEVSFNLLQQQTRGRRRMWGQSKREKGVVNSWPKIPLEAGPALPSESEFESGRIPNPIYEPPSRLGPALRLSGRI</sequence>
<feature type="region of interest" description="Disordered" evidence="1">
    <location>
        <begin position="30"/>
        <end position="75"/>
    </location>
</feature>
<reference evidence="2 3" key="1">
    <citation type="journal article" date="2023" name="Plants (Basel)">
        <title>Bridging the Gap: Combining Genomics and Transcriptomics Approaches to Understand Stylosanthes scabra, an Orphan Legume from the Brazilian Caatinga.</title>
        <authorList>
            <person name="Ferreira-Neto J.R.C."/>
            <person name="da Silva M.D."/>
            <person name="Binneck E."/>
            <person name="de Melo N.F."/>
            <person name="da Silva R.H."/>
            <person name="de Melo A.L.T.M."/>
            <person name="Pandolfi V."/>
            <person name="Bustamante F.O."/>
            <person name="Brasileiro-Vidal A.C."/>
            <person name="Benko-Iseppon A.M."/>
        </authorList>
    </citation>
    <scope>NUCLEOTIDE SEQUENCE [LARGE SCALE GENOMIC DNA]</scope>
    <source>
        <tissue evidence="2">Leaves</tissue>
    </source>
</reference>
<keyword evidence="3" id="KW-1185">Reference proteome</keyword>
<name>A0ABU6RH51_9FABA</name>
<evidence type="ECO:0000313" key="3">
    <source>
        <dbReference type="Proteomes" id="UP001341840"/>
    </source>
</evidence>
<organism evidence="2 3">
    <name type="scientific">Stylosanthes scabra</name>
    <dbReference type="NCBI Taxonomy" id="79078"/>
    <lineage>
        <taxon>Eukaryota</taxon>
        <taxon>Viridiplantae</taxon>
        <taxon>Streptophyta</taxon>
        <taxon>Embryophyta</taxon>
        <taxon>Tracheophyta</taxon>
        <taxon>Spermatophyta</taxon>
        <taxon>Magnoliopsida</taxon>
        <taxon>eudicotyledons</taxon>
        <taxon>Gunneridae</taxon>
        <taxon>Pentapetalae</taxon>
        <taxon>rosids</taxon>
        <taxon>fabids</taxon>
        <taxon>Fabales</taxon>
        <taxon>Fabaceae</taxon>
        <taxon>Papilionoideae</taxon>
        <taxon>50 kb inversion clade</taxon>
        <taxon>dalbergioids sensu lato</taxon>
        <taxon>Dalbergieae</taxon>
        <taxon>Pterocarpus clade</taxon>
        <taxon>Stylosanthes</taxon>
    </lineage>
</organism>
<proteinExistence type="predicted"/>
<accession>A0ABU6RH51</accession>